<dbReference type="Gene3D" id="3.40.50.1820">
    <property type="entry name" value="alpha/beta hydrolase"/>
    <property type="match status" value="1"/>
</dbReference>
<name>A0A382HYN2_9ZZZZ</name>
<sequence>GAAIASFTAATEPDRVQGLFLIDGLGPSSEKPHSAPGRLQRSIRRFVDCPATAATEYPDLDAMINARHRAGRIGKAGAVLLATRNAIQSERGFRWRTDPRLLLPNPQYLTEEQVLAFLRKVEAPTVLGMASEGLLQAQPQTKERICAFSSIDVVELPGAHHLHLDDPQPLAQVVNRFLINSVV</sequence>
<dbReference type="SUPFAM" id="SSF53474">
    <property type="entry name" value="alpha/beta-Hydrolases"/>
    <property type="match status" value="1"/>
</dbReference>
<reference evidence="1" key="1">
    <citation type="submission" date="2018-05" db="EMBL/GenBank/DDBJ databases">
        <authorList>
            <person name="Lanie J.A."/>
            <person name="Ng W.-L."/>
            <person name="Kazmierczak K.M."/>
            <person name="Andrzejewski T.M."/>
            <person name="Davidsen T.M."/>
            <person name="Wayne K.J."/>
            <person name="Tettelin H."/>
            <person name="Glass J.I."/>
            <person name="Rusch D."/>
            <person name="Podicherti R."/>
            <person name="Tsui H.-C.T."/>
            <person name="Winkler M.E."/>
        </authorList>
    </citation>
    <scope>NUCLEOTIDE SEQUENCE</scope>
</reference>
<evidence type="ECO:0008006" key="2">
    <source>
        <dbReference type="Google" id="ProtNLM"/>
    </source>
</evidence>
<feature type="non-terminal residue" evidence="1">
    <location>
        <position position="1"/>
    </location>
</feature>
<protein>
    <recommendedName>
        <fullName evidence="2">AB hydrolase-1 domain-containing protein</fullName>
    </recommendedName>
</protein>
<organism evidence="1">
    <name type="scientific">marine metagenome</name>
    <dbReference type="NCBI Taxonomy" id="408172"/>
    <lineage>
        <taxon>unclassified sequences</taxon>
        <taxon>metagenomes</taxon>
        <taxon>ecological metagenomes</taxon>
    </lineage>
</organism>
<dbReference type="EMBL" id="UINC01064105">
    <property type="protein sequence ID" value="SVB92436.1"/>
    <property type="molecule type" value="Genomic_DNA"/>
</dbReference>
<evidence type="ECO:0000313" key="1">
    <source>
        <dbReference type="EMBL" id="SVB92436.1"/>
    </source>
</evidence>
<accession>A0A382HYN2</accession>
<dbReference type="InterPro" id="IPR029058">
    <property type="entry name" value="AB_hydrolase_fold"/>
</dbReference>
<gene>
    <name evidence="1" type="ORF">METZ01_LOCUS245290</name>
</gene>
<proteinExistence type="predicted"/>
<dbReference type="AlphaFoldDB" id="A0A382HYN2"/>